<dbReference type="PROSITE" id="PS00893">
    <property type="entry name" value="NUDIX_BOX"/>
    <property type="match status" value="1"/>
</dbReference>
<dbReference type="RefSeq" id="WP_213171816.1">
    <property type="nucleotide sequence ID" value="NZ_CP070496.1"/>
</dbReference>
<proteinExistence type="predicted"/>
<keyword evidence="6" id="KW-1185">Reference proteome</keyword>
<evidence type="ECO:0000256" key="1">
    <source>
        <dbReference type="ARBA" id="ARBA00001946"/>
    </source>
</evidence>
<dbReference type="EMBL" id="CP070496">
    <property type="protein sequence ID" value="QSB05804.1"/>
    <property type="molecule type" value="Genomic_DNA"/>
</dbReference>
<dbReference type="PROSITE" id="PS51462">
    <property type="entry name" value="NUDIX"/>
    <property type="match status" value="1"/>
</dbReference>
<dbReference type="KEGG" id="nav:JQS30_02415"/>
<dbReference type="PANTHER" id="PTHR43046:SF12">
    <property type="entry name" value="GDP-MANNOSE MANNOSYL HYDROLASE"/>
    <property type="match status" value="1"/>
</dbReference>
<dbReference type="Pfam" id="PF00293">
    <property type="entry name" value="NUDIX"/>
    <property type="match status" value="1"/>
</dbReference>
<dbReference type="InterPro" id="IPR015797">
    <property type="entry name" value="NUDIX_hydrolase-like_dom_sf"/>
</dbReference>
<dbReference type="PANTHER" id="PTHR43046">
    <property type="entry name" value="GDP-MANNOSE MANNOSYL HYDROLASE"/>
    <property type="match status" value="1"/>
</dbReference>
<evidence type="ECO:0000256" key="3">
    <source>
        <dbReference type="ARBA" id="ARBA00022842"/>
    </source>
</evidence>
<protein>
    <submittedName>
        <fullName evidence="5">NUDIX domain-containing protein</fullName>
    </submittedName>
</protein>
<dbReference type="AlphaFoldDB" id="A0A895XKD8"/>
<evidence type="ECO:0000313" key="5">
    <source>
        <dbReference type="EMBL" id="QSB05804.1"/>
    </source>
</evidence>
<comment type="cofactor">
    <cofactor evidence="1">
        <name>Mg(2+)</name>
        <dbReference type="ChEBI" id="CHEBI:18420"/>
    </cofactor>
</comment>
<evidence type="ECO:0000259" key="4">
    <source>
        <dbReference type="PROSITE" id="PS51462"/>
    </source>
</evidence>
<dbReference type="GO" id="GO:0016787">
    <property type="term" value="F:hydrolase activity"/>
    <property type="evidence" value="ECO:0007669"/>
    <property type="project" value="UniProtKB-KW"/>
</dbReference>
<dbReference type="Gene3D" id="3.90.79.10">
    <property type="entry name" value="Nucleoside Triphosphate Pyrophosphohydrolase"/>
    <property type="match status" value="1"/>
</dbReference>
<keyword evidence="2" id="KW-0378">Hydrolase</keyword>
<sequence length="167" mass="19461">METPPAHLEYRPSARIILANRRDEILLFNENHPVKGPLWFTVGGRLEPDETPMRAAVRELKEETGLVVAPDRLGQPIATSRGEWEYRGRQLWSYDTFFFLRVDELEVDDSGMEDYEFEQIASHRWWPVGELETTTALIFPGEFAWLARRLVSGETWDEPVKLPWFVA</sequence>
<reference evidence="5" key="1">
    <citation type="submission" date="2021-02" db="EMBL/GenBank/DDBJ databases">
        <title>Natronoglycomyces albus gen. nov., sp. nov, a haloalkaliphilic actinobacterium from a soda solonchak soil.</title>
        <authorList>
            <person name="Sorokin D.Y."/>
            <person name="Khijniak T.V."/>
            <person name="Zakharycheva A.P."/>
            <person name="Boueva O.V."/>
            <person name="Ariskina E.V."/>
            <person name="Hahnke R.L."/>
            <person name="Bunk B."/>
            <person name="Sproer C."/>
            <person name="Schumann P."/>
            <person name="Evtushenko L.I."/>
            <person name="Kublanov I.V."/>
        </authorList>
    </citation>
    <scope>NUCLEOTIDE SEQUENCE</scope>
    <source>
        <strain evidence="5">DSM 106290</strain>
    </source>
</reference>
<accession>A0A895XKD8</accession>
<evidence type="ECO:0000256" key="2">
    <source>
        <dbReference type="ARBA" id="ARBA00022801"/>
    </source>
</evidence>
<evidence type="ECO:0000313" key="6">
    <source>
        <dbReference type="Proteomes" id="UP000662939"/>
    </source>
</evidence>
<dbReference type="InterPro" id="IPR020084">
    <property type="entry name" value="NUDIX_hydrolase_CS"/>
</dbReference>
<gene>
    <name evidence="5" type="ORF">JQS30_02415</name>
</gene>
<organism evidence="5 6">
    <name type="scientific">Natronoglycomyces albus</name>
    <dbReference type="NCBI Taxonomy" id="2811108"/>
    <lineage>
        <taxon>Bacteria</taxon>
        <taxon>Bacillati</taxon>
        <taxon>Actinomycetota</taxon>
        <taxon>Actinomycetes</taxon>
        <taxon>Glycomycetales</taxon>
        <taxon>Glycomycetaceae</taxon>
        <taxon>Natronoglycomyces</taxon>
    </lineage>
</organism>
<dbReference type="InterPro" id="IPR000086">
    <property type="entry name" value="NUDIX_hydrolase_dom"/>
</dbReference>
<dbReference type="Proteomes" id="UP000662939">
    <property type="component" value="Chromosome"/>
</dbReference>
<name>A0A895XKD8_9ACTN</name>
<keyword evidence="3" id="KW-0460">Magnesium</keyword>
<dbReference type="CDD" id="cd04685">
    <property type="entry name" value="NUDIX_Hydrolase"/>
    <property type="match status" value="1"/>
</dbReference>
<feature type="domain" description="Nudix hydrolase" evidence="4">
    <location>
        <begin position="9"/>
        <end position="149"/>
    </location>
</feature>
<dbReference type="SUPFAM" id="SSF55811">
    <property type="entry name" value="Nudix"/>
    <property type="match status" value="1"/>
</dbReference>